<evidence type="ECO:0000313" key="2">
    <source>
        <dbReference type="Proteomes" id="UP000245910"/>
    </source>
</evidence>
<name>A0A2L2TCJ8_9HYPO</name>
<reference evidence="2" key="1">
    <citation type="submission" date="2014-10" db="EMBL/GenBank/DDBJ databases">
        <authorList>
            <person name="King R."/>
        </authorList>
    </citation>
    <scope>NUCLEOTIDE SEQUENCE [LARGE SCALE GENOMIC DNA]</scope>
    <source>
        <strain evidence="2">A3/5</strain>
    </source>
</reference>
<sequence length="78" mass="8480">MGAGIQLRVSDRRRWLMLGGKSSDTSFWLRLGSYTVGNAADAELSSLYRNFMAEQGSKYILQLAGGALPITISSPRIA</sequence>
<dbReference type="Proteomes" id="UP000245910">
    <property type="component" value="Chromosome IIII"/>
</dbReference>
<dbReference type="EMBL" id="LN649232">
    <property type="protein sequence ID" value="CEI39252.1"/>
    <property type="molecule type" value="Genomic_DNA"/>
</dbReference>
<dbReference type="AlphaFoldDB" id="A0A2L2TCJ8"/>
<proteinExistence type="predicted"/>
<keyword evidence="2" id="KW-1185">Reference proteome</keyword>
<protein>
    <submittedName>
        <fullName evidence="1">Uncharacterized protein</fullName>
    </submittedName>
</protein>
<accession>A0A2L2TCJ8</accession>
<evidence type="ECO:0000313" key="1">
    <source>
        <dbReference type="EMBL" id="CEI39252.1"/>
    </source>
</evidence>
<organism evidence="1 2">
    <name type="scientific">Fusarium venenatum</name>
    <dbReference type="NCBI Taxonomy" id="56646"/>
    <lineage>
        <taxon>Eukaryota</taxon>
        <taxon>Fungi</taxon>
        <taxon>Dikarya</taxon>
        <taxon>Ascomycota</taxon>
        <taxon>Pezizomycotina</taxon>
        <taxon>Sordariomycetes</taxon>
        <taxon>Hypocreomycetidae</taxon>
        <taxon>Hypocreales</taxon>
        <taxon>Nectriaceae</taxon>
        <taxon>Fusarium</taxon>
    </lineage>
</organism>